<evidence type="ECO:0000256" key="5">
    <source>
        <dbReference type="ARBA" id="ARBA00023295"/>
    </source>
</evidence>
<dbReference type="PANTHER" id="PTHR30480:SF13">
    <property type="entry name" value="BETA-HEXOSAMINIDASE"/>
    <property type="match status" value="1"/>
</dbReference>
<protein>
    <recommendedName>
        <fullName evidence="3">beta-N-acetylhexosaminidase</fullName>
        <ecNumber evidence="3">3.2.1.52</ecNumber>
    </recommendedName>
</protein>
<dbReference type="InterPro" id="IPR001764">
    <property type="entry name" value="Glyco_hydro_3_N"/>
</dbReference>
<dbReference type="Pfam" id="PF00933">
    <property type="entry name" value="Glyco_hydro_3"/>
    <property type="match status" value="1"/>
</dbReference>
<feature type="domain" description="Glycoside hydrolase family 3 N-terminal" evidence="6">
    <location>
        <begin position="32"/>
        <end position="317"/>
    </location>
</feature>
<dbReference type="SUPFAM" id="SSF51445">
    <property type="entry name" value="(Trans)glycosidases"/>
    <property type="match status" value="1"/>
</dbReference>
<comment type="caution">
    <text evidence="7">The sequence shown here is derived from an EMBL/GenBank/DDBJ whole genome shotgun (WGS) entry which is preliminary data.</text>
</comment>
<evidence type="ECO:0000256" key="1">
    <source>
        <dbReference type="ARBA" id="ARBA00001231"/>
    </source>
</evidence>
<dbReference type="InterPro" id="IPR036962">
    <property type="entry name" value="Glyco_hydro_3_N_sf"/>
</dbReference>
<dbReference type="RefSeq" id="WP_206527885.1">
    <property type="nucleotide sequence ID" value="NZ_CP049253.1"/>
</dbReference>
<proteinExistence type="inferred from homology"/>
<keyword evidence="8" id="KW-1185">Reference proteome</keyword>
<dbReference type="Gene3D" id="3.20.20.300">
    <property type="entry name" value="Glycoside hydrolase, family 3, N-terminal domain"/>
    <property type="match status" value="1"/>
</dbReference>
<name>A0ABS4ZEN6_9MICO</name>
<evidence type="ECO:0000313" key="8">
    <source>
        <dbReference type="Proteomes" id="UP001519362"/>
    </source>
</evidence>
<evidence type="ECO:0000256" key="3">
    <source>
        <dbReference type="ARBA" id="ARBA00012663"/>
    </source>
</evidence>
<comment type="catalytic activity">
    <reaction evidence="1">
        <text>Hydrolysis of terminal non-reducing N-acetyl-D-hexosamine residues in N-acetyl-beta-D-hexosaminides.</text>
        <dbReference type="EC" id="3.2.1.52"/>
    </reaction>
</comment>
<evidence type="ECO:0000313" key="7">
    <source>
        <dbReference type="EMBL" id="MBP2435742.1"/>
    </source>
</evidence>
<keyword evidence="5 7" id="KW-0326">Glycosidase</keyword>
<dbReference type="InterPro" id="IPR050226">
    <property type="entry name" value="NagZ_Beta-hexosaminidase"/>
</dbReference>
<evidence type="ECO:0000259" key="6">
    <source>
        <dbReference type="Pfam" id="PF00933"/>
    </source>
</evidence>
<reference evidence="7 8" key="1">
    <citation type="submission" date="2021-03" db="EMBL/GenBank/DDBJ databases">
        <title>Sequencing the genomes of 1000 actinobacteria strains.</title>
        <authorList>
            <person name="Klenk H.-P."/>
        </authorList>
    </citation>
    <scope>NUCLEOTIDE SEQUENCE [LARGE SCALE GENOMIC DNA]</scope>
    <source>
        <strain evidence="7 8">DSM 24221</strain>
    </source>
</reference>
<dbReference type="Proteomes" id="UP001519362">
    <property type="component" value="Unassembled WGS sequence"/>
</dbReference>
<organism evidence="7 8">
    <name type="scientific">Microbacterium amylolyticum</name>
    <dbReference type="NCBI Taxonomy" id="936337"/>
    <lineage>
        <taxon>Bacteria</taxon>
        <taxon>Bacillati</taxon>
        <taxon>Actinomycetota</taxon>
        <taxon>Actinomycetes</taxon>
        <taxon>Micrococcales</taxon>
        <taxon>Microbacteriaceae</taxon>
        <taxon>Microbacterium</taxon>
    </lineage>
</organism>
<dbReference type="EMBL" id="JAGIOL010000001">
    <property type="protein sequence ID" value="MBP2435742.1"/>
    <property type="molecule type" value="Genomic_DNA"/>
</dbReference>
<comment type="similarity">
    <text evidence="2">Belongs to the glycosyl hydrolase 3 family.</text>
</comment>
<dbReference type="PANTHER" id="PTHR30480">
    <property type="entry name" value="BETA-HEXOSAMINIDASE-RELATED"/>
    <property type="match status" value="1"/>
</dbReference>
<evidence type="ECO:0000256" key="4">
    <source>
        <dbReference type="ARBA" id="ARBA00022801"/>
    </source>
</evidence>
<evidence type="ECO:0000256" key="2">
    <source>
        <dbReference type="ARBA" id="ARBA00005336"/>
    </source>
</evidence>
<sequence length="327" mass="33496">MTLRERAASIVMGAVEGTNAGFLADYVADVPGGMILMGGNIPGSDAQMREITAAMSAVAAPPPLIAIDQEGGDVARLPWDNFASALTLKNASSEETESAFAGRAALLAASGISVNFGVVADVPRGEGSFIYRRSYGTDPETVAAHVSAAVAGESGIVATTLKHFPGHGAAEGDSHHLIPETDLTYEEWRAGDAVPFAAGIDAGAELVMTGHLRFTAVADEPASLAPEWYRILREDLGFEGVAITDDLGMLLASGEPDLADPVANGVRAVAAGADVVLMIAGSTRETASEMIDGIVVAVENGDLSEARVEEAATRVLALRASAGVGSH</sequence>
<dbReference type="InterPro" id="IPR017853">
    <property type="entry name" value="GH"/>
</dbReference>
<dbReference type="GO" id="GO:0004563">
    <property type="term" value="F:beta-N-acetylhexosaminidase activity"/>
    <property type="evidence" value="ECO:0007669"/>
    <property type="project" value="UniProtKB-EC"/>
</dbReference>
<gene>
    <name evidence="7" type="ORF">JOF34_000328</name>
</gene>
<keyword evidence="4 7" id="KW-0378">Hydrolase</keyword>
<accession>A0ABS4ZEN6</accession>
<dbReference type="EC" id="3.2.1.52" evidence="3"/>